<dbReference type="InterPro" id="IPR027304">
    <property type="entry name" value="Trigger_fact/SurA_dom_sf"/>
</dbReference>
<feature type="domain" description="PpiC" evidence="4">
    <location>
        <begin position="191"/>
        <end position="296"/>
    </location>
</feature>
<reference evidence="5 6" key="1">
    <citation type="journal article" date="2019" name="Anaerobe">
        <title>Detection of Robinsoniella peoriensis in multiple bone samples of a trauma patient.</title>
        <authorList>
            <person name="Schrottner P."/>
            <person name="Hartwich K."/>
            <person name="Bunk B."/>
            <person name="Schober I."/>
            <person name="Helbig S."/>
            <person name="Rudolph W.W."/>
            <person name="Gunzer F."/>
        </authorList>
    </citation>
    <scope>NUCLEOTIDE SEQUENCE [LARGE SCALE GENOMIC DNA]</scope>
    <source>
        <strain evidence="5 6">DSM 106044</strain>
    </source>
</reference>
<dbReference type="Pfam" id="PF13145">
    <property type="entry name" value="Rotamase_2"/>
    <property type="match status" value="1"/>
</dbReference>
<keyword evidence="3" id="KW-1133">Transmembrane helix</keyword>
<feature type="coiled-coil region" evidence="2">
    <location>
        <begin position="203"/>
        <end position="233"/>
    </location>
</feature>
<dbReference type="AlphaFoldDB" id="A0A4U8Q2Y0"/>
<keyword evidence="3" id="KW-0472">Membrane</keyword>
<dbReference type="EMBL" id="QGQD01000077">
    <property type="protein sequence ID" value="TLC99111.1"/>
    <property type="molecule type" value="Genomic_DNA"/>
</dbReference>
<protein>
    <recommendedName>
        <fullName evidence="4">PpiC domain-containing protein</fullName>
    </recommendedName>
</protein>
<accession>A0A4U8Q2Y0</accession>
<dbReference type="GO" id="GO:0003755">
    <property type="term" value="F:peptidyl-prolyl cis-trans isomerase activity"/>
    <property type="evidence" value="ECO:0007669"/>
    <property type="project" value="UniProtKB-KW"/>
</dbReference>
<proteinExistence type="predicted"/>
<evidence type="ECO:0000259" key="4">
    <source>
        <dbReference type="PROSITE" id="PS50198"/>
    </source>
</evidence>
<evidence type="ECO:0000256" key="1">
    <source>
        <dbReference type="PROSITE-ProRule" id="PRU00278"/>
    </source>
</evidence>
<organism evidence="5 6">
    <name type="scientific">Robinsoniella peoriensis</name>
    <dbReference type="NCBI Taxonomy" id="180332"/>
    <lineage>
        <taxon>Bacteria</taxon>
        <taxon>Bacillati</taxon>
        <taxon>Bacillota</taxon>
        <taxon>Clostridia</taxon>
        <taxon>Lachnospirales</taxon>
        <taxon>Lachnospiraceae</taxon>
        <taxon>Robinsoniella</taxon>
    </lineage>
</organism>
<evidence type="ECO:0000256" key="2">
    <source>
        <dbReference type="SAM" id="Coils"/>
    </source>
</evidence>
<sequence>MKKKLWIGIPIILLIVGFAIVIIYNRTGFQLKINGEKIDKEEYQDTVNEQINQVSQYFYEKAGVTLKGDAWEKEINGEIPYRVLADQVIEQLKYTAAVFDLAKEKGYIEETGYQALKKRMEDENEARANKIKKGEPVYGLSNFSLKLYKEYSIDSIQKQYCSDLNNEGMDITDEDRKAYYDQQKDKIFRQNDDITLDYIKIEYQASEMEEEQYQDLKEKLNELQGKISADKSLSDLVQADDLLKPYFNHQELLSGDIGAYGRIIGDVLDYAADLKKGEVTRVIDENGALYLIQCADRNVNDFYPIDTVKDNINKSLREANYEKIVNKKAAGYEIQGNMGSIYDYTKQQVTN</sequence>
<dbReference type="PROSITE" id="PS50198">
    <property type="entry name" value="PPIC_PPIASE_2"/>
    <property type="match status" value="1"/>
</dbReference>
<keyword evidence="2" id="KW-0175">Coiled coil</keyword>
<keyword evidence="3" id="KW-0812">Transmembrane</keyword>
<name>A0A4U8Q2Y0_9FIRM</name>
<feature type="transmembrane region" description="Helical" evidence="3">
    <location>
        <begin position="6"/>
        <end position="24"/>
    </location>
</feature>
<dbReference type="SUPFAM" id="SSF109998">
    <property type="entry name" value="Triger factor/SurA peptide-binding domain-like"/>
    <property type="match status" value="1"/>
</dbReference>
<dbReference type="STRING" id="180332.GCA_000797495_01908"/>
<keyword evidence="1" id="KW-0697">Rotamase</keyword>
<dbReference type="Proteomes" id="UP000306509">
    <property type="component" value="Unassembled WGS sequence"/>
</dbReference>
<evidence type="ECO:0000313" key="5">
    <source>
        <dbReference type="EMBL" id="TLC99111.1"/>
    </source>
</evidence>
<keyword evidence="6" id="KW-1185">Reference proteome</keyword>
<evidence type="ECO:0000256" key="3">
    <source>
        <dbReference type="SAM" id="Phobius"/>
    </source>
</evidence>
<comment type="caution">
    <text evidence="5">The sequence shown here is derived from an EMBL/GenBank/DDBJ whole genome shotgun (WGS) entry which is preliminary data.</text>
</comment>
<dbReference type="InterPro" id="IPR000297">
    <property type="entry name" value="PPIase_PpiC"/>
</dbReference>
<gene>
    <name evidence="5" type="ORF">DSM106044_04092</name>
</gene>
<dbReference type="RefSeq" id="WP_138003538.1">
    <property type="nucleotide sequence ID" value="NZ_QGQD01000077.1"/>
</dbReference>
<keyword evidence="1" id="KW-0413">Isomerase</keyword>
<evidence type="ECO:0000313" key="6">
    <source>
        <dbReference type="Proteomes" id="UP000306509"/>
    </source>
</evidence>